<accession>A0A1T5EED1</accession>
<protein>
    <submittedName>
        <fullName evidence="3">Alpha-L-rhamnosidase</fullName>
    </submittedName>
</protein>
<proteinExistence type="predicted"/>
<gene>
    <name evidence="3" type="ORF">SAMN05660349_02916</name>
</gene>
<dbReference type="Gene3D" id="1.50.10.10">
    <property type="match status" value="1"/>
</dbReference>
<keyword evidence="1" id="KW-0732">Signal</keyword>
<dbReference type="InterPro" id="IPR035396">
    <property type="entry name" value="Bac_rhamnosid6H"/>
</dbReference>
<dbReference type="InterPro" id="IPR012341">
    <property type="entry name" value="6hp_glycosidase-like_sf"/>
</dbReference>
<feature type="signal peptide" evidence="1">
    <location>
        <begin position="1"/>
        <end position="21"/>
    </location>
</feature>
<dbReference type="Gene3D" id="2.60.420.10">
    <property type="entry name" value="Maltose phosphorylase, domain 3"/>
    <property type="match status" value="1"/>
</dbReference>
<dbReference type="PANTHER" id="PTHR34987">
    <property type="entry name" value="C, PUTATIVE (AFU_ORTHOLOGUE AFUA_3G02880)-RELATED"/>
    <property type="match status" value="1"/>
</dbReference>
<dbReference type="EMBL" id="FUYQ01000026">
    <property type="protein sequence ID" value="SKB82110.1"/>
    <property type="molecule type" value="Genomic_DNA"/>
</dbReference>
<feature type="chain" id="PRO_5012572245" evidence="1">
    <location>
        <begin position="22"/>
        <end position="588"/>
    </location>
</feature>
<dbReference type="GO" id="GO:0005975">
    <property type="term" value="P:carbohydrate metabolic process"/>
    <property type="evidence" value="ECO:0007669"/>
    <property type="project" value="InterPro"/>
</dbReference>
<evidence type="ECO:0000259" key="2">
    <source>
        <dbReference type="Pfam" id="PF17389"/>
    </source>
</evidence>
<sequence length="588" mass="65447">MNFKKILIYNFLLAATMQLHGQSALPPAWNGIHSEQLQRDQRTRVYLPPTRIVWKEEGGGASIQGEANLLRPGNGQTDLANTSICVMKSSVNGHPSLLLDFGKELQGGLQLVTGMPGSQKPVNIRIRFGESVSEAMSTTGKRGATNDHAMRDFTLSLPWLGVAEVGNTGFRFVRIDLLDPASELQLKEVRAIFTARDIPYKGSFSCNDEQLNKIWLTGAYTVHLNMQEYLWDGIKRDRLVWVGDMHPEVMTINTVFGYNEVVPKSLDLIRDITPLPQWMNGISSYSIWWMLIHRDWYLYQGDLTYLMQQKTYMEGLLKYLLTKVDANGREKLDGNRFLDWPSSENQPGVDAGLQALLTMAMDAGSELCRLLKNDSLAAQCAEAAGRMKKQVPDANHSKQAAALMALAGLMDPVTADKEVISVGGAKNFSTFYGYYMLQAMGKAQNVQGGLDIIRTYWGAMLDLGATTFWEDFNMEWLPDAAPIDNLVSEGKKDIHGDYGDYCYKGFRHSLCHGWASGPTSWLTQHVLGFKVLEPGCKVVKIEPSLGDLLWAEGTLPTPQGTIFVRHEKLSDGSVKTTVKAPKGIRIIK</sequence>
<evidence type="ECO:0000313" key="3">
    <source>
        <dbReference type="EMBL" id="SKB82110.1"/>
    </source>
</evidence>
<name>A0A1T5EED1_9BACT</name>
<evidence type="ECO:0000256" key="1">
    <source>
        <dbReference type="SAM" id="SignalP"/>
    </source>
</evidence>
<reference evidence="4" key="1">
    <citation type="submission" date="2017-02" db="EMBL/GenBank/DDBJ databases">
        <authorList>
            <person name="Varghese N."/>
            <person name="Submissions S."/>
        </authorList>
    </citation>
    <scope>NUCLEOTIDE SEQUENCE [LARGE SCALE GENOMIC DNA]</scope>
    <source>
        <strain evidence="4">DSM 24967</strain>
    </source>
</reference>
<dbReference type="AlphaFoldDB" id="A0A1T5EED1"/>
<dbReference type="RefSeq" id="WP_079684330.1">
    <property type="nucleotide sequence ID" value="NZ_FUYQ01000026.1"/>
</dbReference>
<organism evidence="3 4">
    <name type="scientific">Parabacteroides chartae</name>
    <dbReference type="NCBI Taxonomy" id="1037355"/>
    <lineage>
        <taxon>Bacteria</taxon>
        <taxon>Pseudomonadati</taxon>
        <taxon>Bacteroidota</taxon>
        <taxon>Bacteroidia</taxon>
        <taxon>Bacteroidales</taxon>
        <taxon>Tannerellaceae</taxon>
        <taxon>Parabacteroides</taxon>
    </lineage>
</organism>
<keyword evidence="4" id="KW-1185">Reference proteome</keyword>
<dbReference type="InterPro" id="IPR008928">
    <property type="entry name" value="6-hairpin_glycosidase_sf"/>
</dbReference>
<evidence type="ECO:0000313" key="4">
    <source>
        <dbReference type="Proteomes" id="UP000190852"/>
    </source>
</evidence>
<feature type="domain" description="Alpha-L-rhamnosidase six-hairpin glycosidase" evidence="2">
    <location>
        <begin position="201"/>
        <end position="390"/>
    </location>
</feature>
<dbReference type="PANTHER" id="PTHR34987:SF6">
    <property type="entry name" value="ALPHA-L-RHAMNOSIDASE SIX-HAIRPIN GLYCOSIDASE DOMAIN-CONTAINING PROTEIN"/>
    <property type="match status" value="1"/>
</dbReference>
<dbReference type="SUPFAM" id="SSF48208">
    <property type="entry name" value="Six-hairpin glycosidases"/>
    <property type="match status" value="1"/>
</dbReference>
<dbReference type="Pfam" id="PF17389">
    <property type="entry name" value="Bac_rhamnosid6H"/>
    <property type="match status" value="1"/>
</dbReference>
<dbReference type="Proteomes" id="UP000190852">
    <property type="component" value="Unassembled WGS sequence"/>
</dbReference>